<sequence length="196" mass="22514">MNHSKSTPALTLESIPNKEQLELLGVHSRNCNNLYALKSAHWRLVIPRENQLQKLKRESVVVDEDGSVSYGGNETIVKQIEAELLEDYKRYQDLLEHIRVINDPYTQLAFLIMRADAAWYTAKVTKDAVDRRRQYSLAKKRYSELLEKGTVALTSNDTSLLKILEKLCTVLAEYPDQQDSQLKNFCWQTLQNAEAG</sequence>
<evidence type="ECO:0000313" key="2">
    <source>
        <dbReference type="WBParaSite" id="PgR029_g103_t01"/>
    </source>
</evidence>
<keyword evidence="1" id="KW-1185">Reference proteome</keyword>
<dbReference type="WBParaSite" id="PgR029_g103_t01">
    <property type="protein sequence ID" value="PgR029_g103_t01"/>
    <property type="gene ID" value="PgR029_g103"/>
</dbReference>
<reference evidence="2" key="1">
    <citation type="submission" date="2022-11" db="UniProtKB">
        <authorList>
            <consortium name="WormBaseParasite"/>
        </authorList>
    </citation>
    <scope>IDENTIFICATION</scope>
</reference>
<dbReference type="AlphaFoldDB" id="A0A915B7L3"/>
<proteinExistence type="predicted"/>
<dbReference type="Proteomes" id="UP000887569">
    <property type="component" value="Unplaced"/>
</dbReference>
<name>A0A915B7L3_PARUN</name>
<protein>
    <submittedName>
        <fullName evidence="2">14-3-3 domain-containing protein</fullName>
    </submittedName>
</protein>
<accession>A0A915B7L3</accession>
<organism evidence="1 2">
    <name type="scientific">Parascaris univalens</name>
    <name type="common">Nematode worm</name>
    <dbReference type="NCBI Taxonomy" id="6257"/>
    <lineage>
        <taxon>Eukaryota</taxon>
        <taxon>Metazoa</taxon>
        <taxon>Ecdysozoa</taxon>
        <taxon>Nematoda</taxon>
        <taxon>Chromadorea</taxon>
        <taxon>Rhabditida</taxon>
        <taxon>Spirurina</taxon>
        <taxon>Ascaridomorpha</taxon>
        <taxon>Ascaridoidea</taxon>
        <taxon>Ascarididae</taxon>
        <taxon>Parascaris</taxon>
    </lineage>
</organism>
<evidence type="ECO:0000313" key="1">
    <source>
        <dbReference type="Proteomes" id="UP000887569"/>
    </source>
</evidence>